<dbReference type="GO" id="GO:0005524">
    <property type="term" value="F:ATP binding"/>
    <property type="evidence" value="ECO:0007669"/>
    <property type="project" value="UniProtKB-KW"/>
</dbReference>
<reference evidence="9 10" key="1">
    <citation type="submission" date="2012-09" db="EMBL/GenBank/DDBJ databases">
        <title>The Genome Sequence of Alloiococcus otitis ATCC 51267.</title>
        <authorList>
            <consortium name="The Broad Institute Genome Sequencing Platform"/>
            <person name="Earl A."/>
            <person name="Ward D."/>
            <person name="Feldgarden M."/>
            <person name="Gevers D."/>
            <person name="Huys G."/>
            <person name="Walker B."/>
            <person name="Young S.K."/>
            <person name="Zeng Q."/>
            <person name="Gargeya S."/>
            <person name="Fitzgerald M."/>
            <person name="Haas B."/>
            <person name="Abouelleil A."/>
            <person name="Alvarado L."/>
            <person name="Arachchi H.M."/>
            <person name="Berlin A.M."/>
            <person name="Chapman S.B."/>
            <person name="Goldberg J."/>
            <person name="Griggs A."/>
            <person name="Gujja S."/>
            <person name="Hansen M."/>
            <person name="Howarth C."/>
            <person name="Imamovic A."/>
            <person name="Larimer J."/>
            <person name="McCowen C."/>
            <person name="Montmayeur A."/>
            <person name="Murphy C."/>
            <person name="Neiman D."/>
            <person name="Pearson M."/>
            <person name="Priest M."/>
            <person name="Roberts A."/>
            <person name="Saif S."/>
            <person name="Shea T."/>
            <person name="Sisk P."/>
            <person name="Sykes S."/>
            <person name="Wortman J."/>
            <person name="Nusbaum C."/>
            <person name="Birren B."/>
        </authorList>
    </citation>
    <scope>NUCLEOTIDE SEQUENCE [LARGE SCALE GENOMIC DNA]</scope>
    <source>
        <strain evidence="9 10">ATCC 51267</strain>
    </source>
</reference>
<dbReference type="Pfam" id="PF04607">
    <property type="entry name" value="RelA_SpoT"/>
    <property type="match status" value="1"/>
</dbReference>
<dbReference type="CDD" id="cd05399">
    <property type="entry name" value="NT_Rel-Spo_like"/>
    <property type="match status" value="1"/>
</dbReference>
<evidence type="ECO:0000256" key="5">
    <source>
        <dbReference type="ARBA" id="ARBA00022741"/>
    </source>
</evidence>
<keyword evidence="7" id="KW-0067">ATP-binding</keyword>
<keyword evidence="6" id="KW-0418">Kinase</keyword>
<dbReference type="Gene3D" id="3.30.460.10">
    <property type="entry name" value="Beta Polymerase, domain 2"/>
    <property type="match status" value="1"/>
</dbReference>
<protein>
    <recommendedName>
        <fullName evidence="8">RelA/SpoT domain-containing protein</fullName>
    </recommendedName>
</protein>
<dbReference type="GO" id="GO:0016301">
    <property type="term" value="F:kinase activity"/>
    <property type="evidence" value="ECO:0007669"/>
    <property type="project" value="UniProtKB-KW"/>
</dbReference>
<evidence type="ECO:0000256" key="6">
    <source>
        <dbReference type="ARBA" id="ARBA00022777"/>
    </source>
</evidence>
<evidence type="ECO:0000313" key="10">
    <source>
        <dbReference type="Proteomes" id="UP000009875"/>
    </source>
</evidence>
<dbReference type="Gene3D" id="1.10.287.860">
    <property type="entry name" value="Nucleotidyltransferase"/>
    <property type="match status" value="1"/>
</dbReference>
<dbReference type="RefSeq" id="WP_003776206.1">
    <property type="nucleotide sequence ID" value="NZ_JH992957.1"/>
</dbReference>
<dbReference type="InterPro" id="IPR007685">
    <property type="entry name" value="RelA_SpoT"/>
</dbReference>
<evidence type="ECO:0000313" key="9">
    <source>
        <dbReference type="EMBL" id="EKU94358.1"/>
    </source>
</evidence>
<gene>
    <name evidence="9" type="ORF">HMPREF9698_00086</name>
</gene>
<dbReference type="eggNOG" id="COG2357">
    <property type="taxonomic scope" value="Bacteria"/>
</dbReference>
<evidence type="ECO:0000256" key="7">
    <source>
        <dbReference type="ARBA" id="ARBA00022840"/>
    </source>
</evidence>
<dbReference type="EMBL" id="AGXA01000002">
    <property type="protein sequence ID" value="EKU94358.1"/>
    <property type="molecule type" value="Genomic_DNA"/>
</dbReference>
<dbReference type="PATRIC" id="fig|883081.3.peg.90"/>
<proteinExistence type="inferred from homology"/>
<dbReference type="GO" id="GO:0015970">
    <property type="term" value="P:guanosine tetraphosphate biosynthetic process"/>
    <property type="evidence" value="ECO:0007669"/>
    <property type="project" value="UniProtKB-UniPathway"/>
</dbReference>
<dbReference type="STRING" id="883081.HMPREF9698_00086"/>
<comment type="caution">
    <text evidence="9">The sequence shown here is derived from an EMBL/GenBank/DDBJ whole genome shotgun (WGS) entry which is preliminary data.</text>
</comment>
<name>K9ECH9_9LACT</name>
<keyword evidence="4" id="KW-0808">Transferase</keyword>
<dbReference type="InterPro" id="IPR052366">
    <property type="entry name" value="GTP_Pyrophosphokinase"/>
</dbReference>
<dbReference type="HOGENOM" id="CLU_077095_2_1_9"/>
<dbReference type="InterPro" id="IPR043519">
    <property type="entry name" value="NT_sf"/>
</dbReference>
<accession>K9ECH9</accession>
<evidence type="ECO:0000256" key="3">
    <source>
        <dbReference type="ARBA" id="ARBA00011881"/>
    </source>
</evidence>
<evidence type="ECO:0000256" key="1">
    <source>
        <dbReference type="ARBA" id="ARBA00004976"/>
    </source>
</evidence>
<dbReference type="OrthoDB" id="9789634at2"/>
<dbReference type="PANTHER" id="PTHR47837:SF2">
    <property type="entry name" value="GTP PYROPHOSPHOKINASE YWAC"/>
    <property type="match status" value="1"/>
</dbReference>
<evidence type="ECO:0000256" key="2">
    <source>
        <dbReference type="ARBA" id="ARBA00007476"/>
    </source>
</evidence>
<evidence type="ECO:0000259" key="8">
    <source>
        <dbReference type="SMART" id="SM00954"/>
    </source>
</evidence>
<dbReference type="UniPathway" id="UPA00908">
    <property type="reaction ID" value="UER00884"/>
</dbReference>
<comment type="pathway">
    <text evidence="1">Purine metabolism; ppGpp biosynthesis; ppGpp from GTP: step 1/2.</text>
</comment>
<keyword evidence="5" id="KW-0547">Nucleotide-binding</keyword>
<comment type="similarity">
    <text evidence="2">Belongs to the RelA/SpoT family.</text>
</comment>
<evidence type="ECO:0000256" key="4">
    <source>
        <dbReference type="ARBA" id="ARBA00022679"/>
    </source>
</evidence>
<dbReference type="FunFam" id="3.30.460.10:FF:000012">
    <property type="entry name" value="GTP pyrophosphokinase YjbM"/>
    <property type="match status" value="1"/>
</dbReference>
<keyword evidence="10" id="KW-1185">Reference proteome</keyword>
<dbReference type="PANTHER" id="PTHR47837">
    <property type="entry name" value="GTP PYROPHOSPHOKINASE YJBM"/>
    <property type="match status" value="1"/>
</dbReference>
<dbReference type="Proteomes" id="UP000009875">
    <property type="component" value="Unassembled WGS sequence"/>
</dbReference>
<organism evidence="9 10">
    <name type="scientific">Alloiococcus otitis ATCC 51267</name>
    <dbReference type="NCBI Taxonomy" id="883081"/>
    <lineage>
        <taxon>Bacteria</taxon>
        <taxon>Bacillati</taxon>
        <taxon>Bacillota</taxon>
        <taxon>Bacilli</taxon>
        <taxon>Lactobacillales</taxon>
        <taxon>Carnobacteriaceae</taxon>
        <taxon>Alloiococcus</taxon>
    </lineage>
</organism>
<dbReference type="AlphaFoldDB" id="K9ECH9"/>
<dbReference type="SMART" id="SM00954">
    <property type="entry name" value="RelA_SpoT"/>
    <property type="match status" value="1"/>
</dbReference>
<feature type="domain" description="RelA/SpoT" evidence="8">
    <location>
        <begin position="44"/>
        <end position="164"/>
    </location>
</feature>
<comment type="subunit">
    <text evidence="3">Homotetramer.</text>
</comment>
<sequence>MTKDWDQFLYPYELALEELKVKLKGQRAMFRHKNQASPIEFVTGRLKPVDSILSKAEQVQLPLDQLEEMEDIAGLRIMCPFIEDVYQVVAMVRKRQDMEVIREKDYISNTKESGYRSYHLICRYPVYIIDQVYPLLVEIQVRTLAMNFWASIEHSLNYKHQGDYPAEIKKGLQETADRVFQLDEEMSAIRKKISQEEKTENPDDAST</sequence>
<dbReference type="SUPFAM" id="SSF81301">
    <property type="entry name" value="Nucleotidyltransferase"/>
    <property type="match status" value="1"/>
</dbReference>